<dbReference type="AlphaFoldDB" id="A0A9J6GW03"/>
<evidence type="ECO:0000256" key="1">
    <source>
        <dbReference type="ARBA" id="ARBA00022450"/>
    </source>
</evidence>
<reference evidence="11 12" key="1">
    <citation type="journal article" date="2020" name="Cell">
        <title>Large-Scale Comparative Analyses of Tick Genomes Elucidate Their Genetic Diversity and Vector Capacities.</title>
        <authorList>
            <consortium name="Tick Genome and Microbiome Consortium (TIGMIC)"/>
            <person name="Jia N."/>
            <person name="Wang J."/>
            <person name="Shi W."/>
            <person name="Du L."/>
            <person name="Sun Y."/>
            <person name="Zhan W."/>
            <person name="Jiang J.F."/>
            <person name="Wang Q."/>
            <person name="Zhang B."/>
            <person name="Ji P."/>
            <person name="Bell-Sakyi L."/>
            <person name="Cui X.M."/>
            <person name="Yuan T.T."/>
            <person name="Jiang B.G."/>
            <person name="Yang W.F."/>
            <person name="Lam T.T."/>
            <person name="Chang Q.C."/>
            <person name="Ding S.J."/>
            <person name="Wang X.J."/>
            <person name="Zhu J.G."/>
            <person name="Ruan X.D."/>
            <person name="Zhao L."/>
            <person name="Wei J.T."/>
            <person name="Ye R.Z."/>
            <person name="Que T.C."/>
            <person name="Du C.H."/>
            <person name="Zhou Y.H."/>
            <person name="Cheng J.X."/>
            <person name="Dai P.F."/>
            <person name="Guo W.B."/>
            <person name="Han X.H."/>
            <person name="Huang E.J."/>
            <person name="Li L.F."/>
            <person name="Wei W."/>
            <person name="Gao Y.C."/>
            <person name="Liu J.Z."/>
            <person name="Shao H.Z."/>
            <person name="Wang X."/>
            <person name="Wang C.C."/>
            <person name="Yang T.C."/>
            <person name="Huo Q.B."/>
            <person name="Li W."/>
            <person name="Chen H.Y."/>
            <person name="Chen S.E."/>
            <person name="Zhou L.G."/>
            <person name="Ni X.B."/>
            <person name="Tian J.H."/>
            <person name="Sheng Y."/>
            <person name="Liu T."/>
            <person name="Pan Y.S."/>
            <person name="Xia L.Y."/>
            <person name="Li J."/>
            <person name="Zhao F."/>
            <person name="Cao W.C."/>
        </authorList>
    </citation>
    <scope>NUCLEOTIDE SEQUENCE [LARGE SCALE GENOMIC DNA]</scope>
    <source>
        <strain evidence="11">HaeL-2018</strain>
    </source>
</reference>
<evidence type="ECO:0000256" key="4">
    <source>
        <dbReference type="ARBA" id="ARBA00022857"/>
    </source>
</evidence>
<dbReference type="OrthoDB" id="6480400at2759"/>
<keyword evidence="7" id="KW-0275">Fatty acid biosynthesis</keyword>
<evidence type="ECO:0000256" key="7">
    <source>
        <dbReference type="ARBA" id="ARBA00023160"/>
    </source>
</evidence>
<dbReference type="InterPro" id="IPR016035">
    <property type="entry name" value="Acyl_Trfase/lysoPLipase"/>
</dbReference>
<dbReference type="PANTHER" id="PTHR43775">
    <property type="entry name" value="FATTY ACID SYNTHASE"/>
    <property type="match status" value="1"/>
</dbReference>
<evidence type="ECO:0000256" key="3">
    <source>
        <dbReference type="ARBA" id="ARBA00022832"/>
    </source>
</evidence>
<evidence type="ECO:0000313" key="12">
    <source>
        <dbReference type="Proteomes" id="UP000821853"/>
    </source>
</evidence>
<dbReference type="InterPro" id="IPR014031">
    <property type="entry name" value="Ketoacyl_synth_C"/>
</dbReference>
<dbReference type="SMART" id="SM00825">
    <property type="entry name" value="PKS_KS"/>
    <property type="match status" value="1"/>
</dbReference>
<dbReference type="GO" id="GO:0004312">
    <property type="term" value="F:fatty acid synthase activity"/>
    <property type="evidence" value="ECO:0007669"/>
    <property type="project" value="TreeGrafter"/>
</dbReference>
<feature type="region of interest" description="Disordered" evidence="9">
    <location>
        <begin position="1"/>
        <end position="29"/>
    </location>
</feature>
<dbReference type="InterPro" id="IPR050091">
    <property type="entry name" value="PKS_NRPS_Biosynth_Enz"/>
</dbReference>
<keyword evidence="3" id="KW-0276">Fatty acid metabolism</keyword>
<keyword evidence="6" id="KW-0443">Lipid metabolism</keyword>
<dbReference type="Proteomes" id="UP000821853">
    <property type="component" value="Unassembled WGS sequence"/>
</dbReference>
<dbReference type="InterPro" id="IPR014043">
    <property type="entry name" value="Acyl_transferase_dom"/>
</dbReference>
<dbReference type="InterPro" id="IPR016036">
    <property type="entry name" value="Malonyl_transacylase_ACP-bd"/>
</dbReference>
<evidence type="ECO:0000256" key="5">
    <source>
        <dbReference type="ARBA" id="ARBA00023002"/>
    </source>
</evidence>
<dbReference type="InterPro" id="IPR016039">
    <property type="entry name" value="Thiolase-like"/>
</dbReference>
<evidence type="ECO:0000256" key="6">
    <source>
        <dbReference type="ARBA" id="ARBA00023098"/>
    </source>
</evidence>
<comment type="caution">
    <text evidence="11">The sequence shown here is derived from an EMBL/GenBank/DDBJ whole genome shotgun (WGS) entry which is preliminary data.</text>
</comment>
<dbReference type="GO" id="GO:0016491">
    <property type="term" value="F:oxidoreductase activity"/>
    <property type="evidence" value="ECO:0007669"/>
    <property type="project" value="UniProtKB-KW"/>
</dbReference>
<evidence type="ECO:0000313" key="11">
    <source>
        <dbReference type="EMBL" id="KAH9378412.1"/>
    </source>
</evidence>
<dbReference type="Pfam" id="PF00698">
    <property type="entry name" value="Acyl_transf_1"/>
    <property type="match status" value="1"/>
</dbReference>
<dbReference type="InterPro" id="IPR020841">
    <property type="entry name" value="PKS_Beta-ketoAc_synthase_dom"/>
</dbReference>
<dbReference type="InterPro" id="IPR042104">
    <property type="entry name" value="PKS_dehydratase_sf"/>
</dbReference>
<dbReference type="SUPFAM" id="SSF52151">
    <property type="entry name" value="FabD/lysophospholipase-like"/>
    <property type="match status" value="1"/>
</dbReference>
<keyword evidence="12" id="KW-1185">Reference proteome</keyword>
<keyword evidence="5" id="KW-0560">Oxidoreductase</keyword>
<dbReference type="Gene3D" id="3.40.47.10">
    <property type="match status" value="1"/>
</dbReference>
<dbReference type="Gene3D" id="3.10.129.110">
    <property type="entry name" value="Polyketide synthase dehydratase"/>
    <property type="match status" value="1"/>
</dbReference>
<dbReference type="VEuPathDB" id="VectorBase:HLOH_062719"/>
<dbReference type="InterPro" id="IPR020807">
    <property type="entry name" value="PKS_DH"/>
</dbReference>
<gene>
    <name evidence="11" type="ORF">HPB48_022388</name>
</gene>
<dbReference type="SMART" id="SM00826">
    <property type="entry name" value="PKS_DH"/>
    <property type="match status" value="1"/>
</dbReference>
<feature type="region of interest" description="Disordered" evidence="9">
    <location>
        <begin position="167"/>
        <end position="237"/>
    </location>
</feature>
<dbReference type="PROSITE" id="PS52004">
    <property type="entry name" value="KS3_2"/>
    <property type="match status" value="1"/>
</dbReference>
<dbReference type="PANTHER" id="PTHR43775:SF7">
    <property type="entry name" value="FATTY ACID SYNTHASE"/>
    <property type="match status" value="1"/>
</dbReference>
<keyword evidence="4" id="KW-0521">NADP</keyword>
<protein>
    <recommendedName>
        <fullName evidence="10">Ketosynthase family 3 (KS3) domain-containing protein</fullName>
    </recommendedName>
</protein>
<sequence>MNLAQISGTPHVPKVSMQSRREAGTAEPSSLAGFLPPILGITYPSGKTQGMLLRDIYAEANVDPRKVGYIEAHGTGTKAGDTQELGAISGFFCKPGRERPLKVGSVKSNVGHAEAASGPVGISSFGFGGANVHVILEKNGGLHVDDFPREKPDLPRLVLMAGREKGSLEGSAGANRSGPPPLQPQRANVHGSVPGLRVRPPKPGGTKEREPVPLPRLRRGARGRPRAKRPSKEVHPAPFSKRPLWFVFTGIGCQWGGIARQMMQFDVFARSIRKSHEVLVPFGIDLIDLVTSEGPVDMTATTAFISIAAVQVALVDTLREIGITADAFVGHSTGEIACAYADGGLTAEQALLCAYWRGRCIEAEDPPKGAMAAVGLTLDQATQRCRDGVVLACDNAEDSVTVSGPAEAVATLVEELRSEKVFAKEVDSLGVAFHSGLMKKIGPPMLEVLKKVIPDPKPRSERWISTSVPESRWQEPMAQLNSAEYQVNNFLSPVLFREALKHAPSNAIFLEVAPHCLLQAILLRAVDKGATCLGVMKRNADNLTYFLSALGKLHSLGVDLDPSPLFPSVPWPVPRGTPNISHLVSWDHTQKWPPVAWNEFPWARVTEQVFDIDLEANEEDAYLKGHIISGRLVLPACACIVFAWRCFSIRYGKEFEKLPVVFEDLTFHRPGVVSRTGSTRILANVLHTSGEFEVSESGSLLATGRIRLLDESDRLGHQELPVVPPFDANYELSSEDLYKELNLRGYNYEGAFKSLLAGSAKGVPAISDLHLDIVRAGGVVLHDMEVNVAPKRPVQQTPMLEDHRFVPYVDDELERQDREACVKEYLDACSFLAKHILDSYAGRKGQAFDHITDLRAAPEEVVKYYPKNAKEEQGLLTILKDILDEANRSQSSLEATVQSILAARKEAIEKDLINTVLLKDEPLGCLLDIVTENNDFKKSGLWRSQPKEQNCCCRIESFPFCIGLAV</sequence>
<dbReference type="SUPFAM" id="SSF53901">
    <property type="entry name" value="Thiolase-like"/>
    <property type="match status" value="1"/>
</dbReference>
<dbReference type="GO" id="GO:0006633">
    <property type="term" value="P:fatty acid biosynthetic process"/>
    <property type="evidence" value="ECO:0007669"/>
    <property type="project" value="UniProtKB-KW"/>
</dbReference>
<feature type="compositionally biased region" description="Basic residues" evidence="9">
    <location>
        <begin position="216"/>
        <end position="229"/>
    </location>
</feature>
<keyword evidence="1" id="KW-0596">Phosphopantetheine</keyword>
<proteinExistence type="predicted"/>
<evidence type="ECO:0000256" key="8">
    <source>
        <dbReference type="ARBA" id="ARBA00023268"/>
    </source>
</evidence>
<dbReference type="SMART" id="SM00827">
    <property type="entry name" value="PKS_AT"/>
    <property type="match status" value="1"/>
</dbReference>
<dbReference type="SUPFAM" id="SSF55048">
    <property type="entry name" value="Probable ACP-binding domain of malonyl-CoA ACP transacylase"/>
    <property type="match status" value="1"/>
</dbReference>
<keyword evidence="2" id="KW-0444">Lipid biosynthesis</keyword>
<dbReference type="Gene3D" id="3.30.70.3290">
    <property type="match status" value="1"/>
</dbReference>
<keyword evidence="8" id="KW-0511">Multifunctional enzyme</keyword>
<name>A0A9J6GW03_HAELO</name>
<dbReference type="Pfam" id="PF02801">
    <property type="entry name" value="Ketoacyl-synt_C"/>
    <property type="match status" value="1"/>
</dbReference>
<evidence type="ECO:0000256" key="2">
    <source>
        <dbReference type="ARBA" id="ARBA00022516"/>
    </source>
</evidence>
<dbReference type="Gene3D" id="3.40.50.150">
    <property type="entry name" value="Vaccinia Virus protein VP39"/>
    <property type="match status" value="1"/>
</dbReference>
<dbReference type="Gene3D" id="3.40.366.10">
    <property type="entry name" value="Malonyl-Coenzyme A Acyl Carrier Protein, domain 2"/>
    <property type="match status" value="1"/>
</dbReference>
<feature type="domain" description="Ketosynthase family 3 (KS3)" evidence="10">
    <location>
        <begin position="1"/>
        <end position="176"/>
    </location>
</feature>
<dbReference type="InterPro" id="IPR001227">
    <property type="entry name" value="Ac_transferase_dom_sf"/>
</dbReference>
<dbReference type="EMBL" id="JABSTR010000008">
    <property type="protein sequence ID" value="KAH9378412.1"/>
    <property type="molecule type" value="Genomic_DNA"/>
</dbReference>
<accession>A0A9J6GW03</accession>
<organism evidence="11 12">
    <name type="scientific">Haemaphysalis longicornis</name>
    <name type="common">Bush tick</name>
    <dbReference type="NCBI Taxonomy" id="44386"/>
    <lineage>
        <taxon>Eukaryota</taxon>
        <taxon>Metazoa</taxon>
        <taxon>Ecdysozoa</taxon>
        <taxon>Arthropoda</taxon>
        <taxon>Chelicerata</taxon>
        <taxon>Arachnida</taxon>
        <taxon>Acari</taxon>
        <taxon>Parasitiformes</taxon>
        <taxon>Ixodida</taxon>
        <taxon>Ixodoidea</taxon>
        <taxon>Ixodidae</taxon>
        <taxon>Haemaphysalinae</taxon>
        <taxon>Haemaphysalis</taxon>
    </lineage>
</organism>
<evidence type="ECO:0000256" key="9">
    <source>
        <dbReference type="SAM" id="MobiDB-lite"/>
    </source>
</evidence>
<dbReference type="InterPro" id="IPR029063">
    <property type="entry name" value="SAM-dependent_MTases_sf"/>
</dbReference>
<evidence type="ECO:0000259" key="10">
    <source>
        <dbReference type="PROSITE" id="PS52004"/>
    </source>
</evidence>